<dbReference type="EMBL" id="JAQQWE010000004">
    <property type="protein sequence ID" value="KAK7957288.1"/>
    <property type="molecule type" value="Genomic_DNA"/>
</dbReference>
<comment type="caution">
    <text evidence="2">The sequence shown here is derived from an EMBL/GenBank/DDBJ whole genome shotgun (WGS) entry which is preliminary data.</text>
</comment>
<dbReference type="Proteomes" id="UP001391051">
    <property type="component" value="Unassembled WGS sequence"/>
</dbReference>
<feature type="region of interest" description="Disordered" evidence="1">
    <location>
        <begin position="223"/>
        <end position="243"/>
    </location>
</feature>
<name>A0ABR1QKL8_9PEZI</name>
<evidence type="ECO:0000313" key="2">
    <source>
        <dbReference type="EMBL" id="KAK7957288.1"/>
    </source>
</evidence>
<gene>
    <name evidence="2" type="ORF">PG986_006510</name>
</gene>
<dbReference type="RefSeq" id="XP_066702594.1">
    <property type="nucleotide sequence ID" value="XM_066842732.1"/>
</dbReference>
<reference evidence="2 3" key="1">
    <citation type="submission" date="2023-01" db="EMBL/GenBank/DDBJ databases">
        <title>Analysis of 21 Apiospora genomes using comparative genomics revels a genus with tremendous synthesis potential of carbohydrate active enzymes and secondary metabolites.</title>
        <authorList>
            <person name="Sorensen T."/>
        </authorList>
    </citation>
    <scope>NUCLEOTIDE SEQUENCE [LARGE SCALE GENOMIC DNA]</scope>
    <source>
        <strain evidence="2 3">CBS 24483</strain>
    </source>
</reference>
<accession>A0ABR1QKL8</accession>
<protein>
    <recommendedName>
        <fullName evidence="4">Caspase domain-containing protein</fullName>
    </recommendedName>
</protein>
<evidence type="ECO:0008006" key="4">
    <source>
        <dbReference type="Google" id="ProtNLM"/>
    </source>
</evidence>
<evidence type="ECO:0000313" key="3">
    <source>
        <dbReference type="Proteomes" id="UP001391051"/>
    </source>
</evidence>
<evidence type="ECO:0000256" key="1">
    <source>
        <dbReference type="SAM" id="MobiDB-lite"/>
    </source>
</evidence>
<proteinExistence type="predicted"/>
<keyword evidence="3" id="KW-1185">Reference proteome</keyword>
<dbReference type="Gene3D" id="3.40.50.1460">
    <property type="match status" value="1"/>
</dbReference>
<feature type="region of interest" description="Disordered" evidence="1">
    <location>
        <begin position="1"/>
        <end position="21"/>
    </location>
</feature>
<dbReference type="GeneID" id="92075794"/>
<sequence length="243" mass="27205">MAAPQNILENTNPRDPTRTGPRLLNYDDLGDRIKSARRRYPLEFPDEYYEAVHVFMVGWDVDREEGWLEEQRRQTSRLKAIFRDRYGYVTHRHTTKIDDGRAEANLSRAFKELTDGLGGKKTLIIFFYAGRGTLFEEPLPGIRETPDLLVYCGDKNGNLSAPVSLGHFRENCVANLEHHVLILLDCCYGTTAEVGPGSKELIAASGKDRTAVQGKRGFTANISRAAGDGAPGRQGLHHQPTIH</sequence>
<organism evidence="2 3">
    <name type="scientific">Apiospora aurea</name>
    <dbReference type="NCBI Taxonomy" id="335848"/>
    <lineage>
        <taxon>Eukaryota</taxon>
        <taxon>Fungi</taxon>
        <taxon>Dikarya</taxon>
        <taxon>Ascomycota</taxon>
        <taxon>Pezizomycotina</taxon>
        <taxon>Sordariomycetes</taxon>
        <taxon>Xylariomycetidae</taxon>
        <taxon>Amphisphaeriales</taxon>
        <taxon>Apiosporaceae</taxon>
        <taxon>Apiospora</taxon>
    </lineage>
</organism>